<keyword evidence="3" id="KW-0106">Calcium</keyword>
<dbReference type="GO" id="GO:0005509">
    <property type="term" value="F:calcium ion binding"/>
    <property type="evidence" value="ECO:0007669"/>
    <property type="project" value="InterPro"/>
</dbReference>
<reference evidence="5 6" key="1">
    <citation type="submission" date="2018-07" db="EMBL/GenBank/DDBJ databases">
        <title>The complete nuclear genome of the prasinophyte Chloropicon primus (CCMP1205).</title>
        <authorList>
            <person name="Pombert J.-F."/>
            <person name="Otis C."/>
            <person name="Turmel M."/>
            <person name="Lemieux C."/>
        </authorList>
    </citation>
    <scope>NUCLEOTIDE SEQUENCE [LARGE SCALE GENOMIC DNA]</scope>
    <source>
        <strain evidence="5 6">CCMP1205</strain>
    </source>
</reference>
<evidence type="ECO:0000313" key="6">
    <source>
        <dbReference type="Proteomes" id="UP000316726"/>
    </source>
</evidence>
<keyword evidence="1" id="KW-0479">Metal-binding</keyword>
<feature type="domain" description="EF-hand" evidence="4">
    <location>
        <begin position="128"/>
        <end position="162"/>
    </location>
</feature>
<dbReference type="SMART" id="SM00054">
    <property type="entry name" value="EFh"/>
    <property type="match status" value="4"/>
</dbReference>
<feature type="domain" description="EF-hand" evidence="4">
    <location>
        <begin position="65"/>
        <end position="100"/>
    </location>
</feature>
<dbReference type="PANTHER" id="PTHR45942">
    <property type="entry name" value="PROTEIN PHOSPATASE 3 REGULATORY SUBUNIT B ALPHA ISOFORM TYPE 1"/>
    <property type="match status" value="1"/>
</dbReference>
<dbReference type="InterPro" id="IPR011992">
    <property type="entry name" value="EF-hand-dom_pair"/>
</dbReference>
<feature type="domain" description="EF-hand" evidence="4">
    <location>
        <begin position="163"/>
        <end position="195"/>
    </location>
</feature>
<dbReference type="InterPro" id="IPR002048">
    <property type="entry name" value="EF_hand_dom"/>
</dbReference>
<dbReference type="STRING" id="1764295.A0A5B8MWP3"/>
<dbReference type="Proteomes" id="UP000316726">
    <property type="component" value="Chromosome 12"/>
</dbReference>
<keyword evidence="6" id="KW-1185">Reference proteome</keyword>
<evidence type="ECO:0000259" key="4">
    <source>
        <dbReference type="PROSITE" id="PS50222"/>
    </source>
</evidence>
<organism evidence="5 6">
    <name type="scientific">Chloropicon primus</name>
    <dbReference type="NCBI Taxonomy" id="1764295"/>
    <lineage>
        <taxon>Eukaryota</taxon>
        <taxon>Viridiplantae</taxon>
        <taxon>Chlorophyta</taxon>
        <taxon>Chloropicophyceae</taxon>
        <taxon>Chloropicales</taxon>
        <taxon>Chloropicaceae</taxon>
        <taxon>Chloropicon</taxon>
    </lineage>
</organism>
<dbReference type="AlphaFoldDB" id="A0A5B8MWP3"/>
<dbReference type="Pfam" id="PF13499">
    <property type="entry name" value="EF-hand_7"/>
    <property type="match status" value="2"/>
</dbReference>
<keyword evidence="2" id="KW-0677">Repeat</keyword>
<evidence type="ECO:0000256" key="3">
    <source>
        <dbReference type="ARBA" id="ARBA00022837"/>
    </source>
</evidence>
<dbReference type="InterPro" id="IPR018247">
    <property type="entry name" value="EF_Hand_1_Ca_BS"/>
</dbReference>
<dbReference type="Gene3D" id="1.10.238.10">
    <property type="entry name" value="EF-hand"/>
    <property type="match status" value="2"/>
</dbReference>
<proteinExistence type="predicted"/>
<sequence>MVLKRTKETTFRIKPCKANDFTSVTFSVSDVKFLNEMFHEIDLDGSGYIGRSELSKNLKQHMSMDAQKFLNDYISLLDSDKDGKISFKELVKTLYPGGKEAQYDKILKISLPSQVQAKKRVLGKLTEQERGDFIELFSLYDLDESGHVDIFEFKEGIHRTGLMDINLCDTVFESMDTNEDGQISIKEFLNFFAKT</sequence>
<dbReference type="OrthoDB" id="531745at2759"/>
<evidence type="ECO:0000313" key="5">
    <source>
        <dbReference type="EMBL" id="QDZ23992.1"/>
    </source>
</evidence>
<dbReference type="SUPFAM" id="SSF47473">
    <property type="entry name" value="EF-hand"/>
    <property type="match status" value="1"/>
</dbReference>
<protein>
    <recommendedName>
        <fullName evidence="4">EF-hand domain-containing protein</fullName>
    </recommendedName>
</protein>
<evidence type="ECO:0000256" key="1">
    <source>
        <dbReference type="ARBA" id="ARBA00022723"/>
    </source>
</evidence>
<feature type="domain" description="EF-hand" evidence="4">
    <location>
        <begin position="29"/>
        <end position="64"/>
    </location>
</feature>
<accession>A0A5B8MWP3</accession>
<gene>
    <name evidence="5" type="ORF">A3770_12p65100</name>
</gene>
<dbReference type="EMBL" id="CP031045">
    <property type="protein sequence ID" value="QDZ23992.1"/>
    <property type="molecule type" value="Genomic_DNA"/>
</dbReference>
<evidence type="ECO:0000256" key="2">
    <source>
        <dbReference type="ARBA" id="ARBA00022737"/>
    </source>
</evidence>
<dbReference type="PROSITE" id="PS00018">
    <property type="entry name" value="EF_HAND_1"/>
    <property type="match status" value="3"/>
</dbReference>
<name>A0A5B8MWP3_9CHLO</name>
<dbReference type="PROSITE" id="PS50222">
    <property type="entry name" value="EF_HAND_2"/>
    <property type="match status" value="4"/>
</dbReference>